<gene>
    <name evidence="1" type="ORF">AVEN_80200_1</name>
</gene>
<name>A0A4Y2FFM9_ARAVE</name>
<keyword evidence="2" id="KW-1185">Reference proteome</keyword>
<sequence>MHLFTIGTLTAKGLANTGLKRPFSLSSDCGSQINTTELALRLFTFPLSSSPLLSFPPFLNTLPSEAIGEADELFLGDSSSSWINHPTAVVCLPPWC</sequence>
<dbReference type="Proteomes" id="UP000499080">
    <property type="component" value="Unassembled WGS sequence"/>
</dbReference>
<evidence type="ECO:0000313" key="2">
    <source>
        <dbReference type="Proteomes" id="UP000499080"/>
    </source>
</evidence>
<comment type="caution">
    <text evidence="1">The sequence shown here is derived from an EMBL/GenBank/DDBJ whole genome shotgun (WGS) entry which is preliminary data.</text>
</comment>
<organism evidence="1 2">
    <name type="scientific">Araneus ventricosus</name>
    <name type="common">Orbweaver spider</name>
    <name type="synonym">Epeira ventricosa</name>
    <dbReference type="NCBI Taxonomy" id="182803"/>
    <lineage>
        <taxon>Eukaryota</taxon>
        <taxon>Metazoa</taxon>
        <taxon>Ecdysozoa</taxon>
        <taxon>Arthropoda</taxon>
        <taxon>Chelicerata</taxon>
        <taxon>Arachnida</taxon>
        <taxon>Araneae</taxon>
        <taxon>Araneomorphae</taxon>
        <taxon>Entelegynae</taxon>
        <taxon>Araneoidea</taxon>
        <taxon>Araneidae</taxon>
        <taxon>Araneus</taxon>
    </lineage>
</organism>
<reference evidence="1 2" key="1">
    <citation type="journal article" date="2019" name="Sci. Rep.">
        <title>Orb-weaving spider Araneus ventricosus genome elucidates the spidroin gene catalogue.</title>
        <authorList>
            <person name="Kono N."/>
            <person name="Nakamura H."/>
            <person name="Ohtoshi R."/>
            <person name="Moran D.A.P."/>
            <person name="Shinohara A."/>
            <person name="Yoshida Y."/>
            <person name="Fujiwara M."/>
            <person name="Mori M."/>
            <person name="Tomita M."/>
            <person name="Arakawa K."/>
        </authorList>
    </citation>
    <scope>NUCLEOTIDE SEQUENCE [LARGE SCALE GENOMIC DNA]</scope>
</reference>
<proteinExistence type="predicted"/>
<evidence type="ECO:0000313" key="1">
    <source>
        <dbReference type="EMBL" id="GBM40202.1"/>
    </source>
</evidence>
<accession>A0A4Y2FFM9</accession>
<dbReference type="EMBL" id="BGPR01000921">
    <property type="protein sequence ID" value="GBM40202.1"/>
    <property type="molecule type" value="Genomic_DNA"/>
</dbReference>
<protein>
    <submittedName>
        <fullName evidence="1">Uncharacterized protein</fullName>
    </submittedName>
</protein>
<dbReference type="AlphaFoldDB" id="A0A4Y2FFM9"/>